<accession>A0A0D3KWB1</accession>
<name>A0A0D3KWB1_EMIH1</name>
<feature type="compositionally biased region" description="Acidic residues" evidence="1">
    <location>
        <begin position="58"/>
        <end position="101"/>
    </location>
</feature>
<dbReference type="HOGENOM" id="CLU_2299114_0_0_1"/>
<dbReference type="KEGG" id="ehx:EMIHUDRAFT_125598"/>
<protein>
    <submittedName>
        <fullName evidence="2">Uncharacterized protein</fullName>
    </submittedName>
</protein>
<evidence type="ECO:0000313" key="3">
    <source>
        <dbReference type="Proteomes" id="UP000013827"/>
    </source>
</evidence>
<dbReference type="Gene3D" id="3.30.830.10">
    <property type="entry name" value="Metalloenzyme, LuxS/M16 peptidase-like"/>
    <property type="match status" value="1"/>
</dbReference>
<evidence type="ECO:0000256" key="1">
    <source>
        <dbReference type="SAM" id="MobiDB-lite"/>
    </source>
</evidence>
<dbReference type="STRING" id="2903.R1FWH8"/>
<proteinExistence type="predicted"/>
<keyword evidence="3" id="KW-1185">Reference proteome</keyword>
<sequence>MRPPSASAKRARGTPPPVRVLSEGEALAKPSTDDRSYRLVELPNAMRVLLISDPQMSAEEDTGDGHGDEDEGEGDSEEGEEGEEGEEEGEGADSEGEGADS</sequence>
<feature type="region of interest" description="Disordered" evidence="1">
    <location>
        <begin position="50"/>
        <end position="101"/>
    </location>
</feature>
<dbReference type="GeneID" id="17285317"/>
<dbReference type="Proteomes" id="UP000013827">
    <property type="component" value="Unassembled WGS sequence"/>
</dbReference>
<reference evidence="3" key="1">
    <citation type="journal article" date="2013" name="Nature">
        <title>Pan genome of the phytoplankton Emiliania underpins its global distribution.</title>
        <authorList>
            <person name="Read B.A."/>
            <person name="Kegel J."/>
            <person name="Klute M.J."/>
            <person name="Kuo A."/>
            <person name="Lefebvre S.C."/>
            <person name="Maumus F."/>
            <person name="Mayer C."/>
            <person name="Miller J."/>
            <person name="Monier A."/>
            <person name="Salamov A."/>
            <person name="Young J."/>
            <person name="Aguilar M."/>
            <person name="Claverie J.M."/>
            <person name="Frickenhaus S."/>
            <person name="Gonzalez K."/>
            <person name="Herman E.K."/>
            <person name="Lin Y.C."/>
            <person name="Napier J."/>
            <person name="Ogata H."/>
            <person name="Sarno A.F."/>
            <person name="Shmutz J."/>
            <person name="Schroeder D."/>
            <person name="de Vargas C."/>
            <person name="Verret F."/>
            <person name="von Dassow P."/>
            <person name="Valentin K."/>
            <person name="Van de Peer Y."/>
            <person name="Wheeler G."/>
            <person name="Dacks J.B."/>
            <person name="Delwiche C.F."/>
            <person name="Dyhrman S.T."/>
            <person name="Glockner G."/>
            <person name="John U."/>
            <person name="Richards T."/>
            <person name="Worden A.Z."/>
            <person name="Zhang X."/>
            <person name="Grigoriev I.V."/>
            <person name="Allen A.E."/>
            <person name="Bidle K."/>
            <person name="Borodovsky M."/>
            <person name="Bowler C."/>
            <person name="Brownlee C."/>
            <person name="Cock J.M."/>
            <person name="Elias M."/>
            <person name="Gladyshev V.N."/>
            <person name="Groth M."/>
            <person name="Guda C."/>
            <person name="Hadaegh A."/>
            <person name="Iglesias-Rodriguez M.D."/>
            <person name="Jenkins J."/>
            <person name="Jones B.M."/>
            <person name="Lawson T."/>
            <person name="Leese F."/>
            <person name="Lindquist E."/>
            <person name="Lobanov A."/>
            <person name="Lomsadze A."/>
            <person name="Malik S.B."/>
            <person name="Marsh M.E."/>
            <person name="Mackinder L."/>
            <person name="Mock T."/>
            <person name="Mueller-Roeber B."/>
            <person name="Pagarete A."/>
            <person name="Parker M."/>
            <person name="Probert I."/>
            <person name="Quesneville H."/>
            <person name="Raines C."/>
            <person name="Rensing S.A."/>
            <person name="Riano-Pachon D.M."/>
            <person name="Richier S."/>
            <person name="Rokitta S."/>
            <person name="Shiraiwa Y."/>
            <person name="Soanes D.M."/>
            <person name="van der Giezen M."/>
            <person name="Wahlund T.M."/>
            <person name="Williams B."/>
            <person name="Wilson W."/>
            <person name="Wolfe G."/>
            <person name="Wurch L.L."/>
        </authorList>
    </citation>
    <scope>NUCLEOTIDE SEQUENCE</scope>
</reference>
<dbReference type="AlphaFoldDB" id="A0A0D3KWB1"/>
<evidence type="ECO:0000313" key="2">
    <source>
        <dbReference type="EnsemblProtists" id="EOD40046"/>
    </source>
</evidence>
<feature type="region of interest" description="Disordered" evidence="1">
    <location>
        <begin position="1"/>
        <end position="38"/>
    </location>
</feature>
<reference evidence="2" key="2">
    <citation type="submission" date="2024-10" db="UniProtKB">
        <authorList>
            <consortium name="EnsemblProtists"/>
        </authorList>
    </citation>
    <scope>IDENTIFICATION</scope>
</reference>
<dbReference type="EnsemblProtists" id="EOD40046">
    <property type="protein sequence ID" value="EOD40046"/>
    <property type="gene ID" value="EMIHUDRAFT_125598"/>
</dbReference>
<organism evidence="2 3">
    <name type="scientific">Emiliania huxleyi (strain CCMP1516)</name>
    <dbReference type="NCBI Taxonomy" id="280463"/>
    <lineage>
        <taxon>Eukaryota</taxon>
        <taxon>Haptista</taxon>
        <taxon>Haptophyta</taxon>
        <taxon>Prymnesiophyceae</taxon>
        <taxon>Isochrysidales</taxon>
        <taxon>Noelaerhabdaceae</taxon>
        <taxon>Emiliania</taxon>
    </lineage>
</organism>
<dbReference type="RefSeq" id="XP_005792475.1">
    <property type="nucleotide sequence ID" value="XM_005792418.1"/>
</dbReference>